<dbReference type="AlphaFoldDB" id="A0AAX2ZIW8"/>
<gene>
    <name evidence="1" type="ORF">JW646_07415</name>
</gene>
<reference evidence="1 2" key="1">
    <citation type="journal article" date="2023" name="Int. J. Syst. Evol. Microbiol.">
        <title>Terrisporobacter hibernicus sp. nov., isolated from bovine faeces in Northern Ireland.</title>
        <authorList>
            <person name="Mitchell M."/>
            <person name="Nguyen S.V."/>
            <person name="Connor M."/>
            <person name="Fairley D.J."/>
            <person name="Donoghue O."/>
            <person name="Marshall H."/>
            <person name="Koolman L."/>
            <person name="McMullan G."/>
            <person name="Schaffer K.E."/>
            <person name="McGrath J.W."/>
            <person name="Fanning S."/>
        </authorList>
    </citation>
    <scope>NUCLEOTIDE SEQUENCE [LARGE SCALE GENOMIC DNA]</scope>
    <source>
        <strain evidence="1 2">MCA3</strain>
    </source>
</reference>
<dbReference type="EMBL" id="CP081135">
    <property type="protein sequence ID" value="UEL49263.1"/>
    <property type="molecule type" value="Genomic_DNA"/>
</dbReference>
<dbReference type="RefSeq" id="WP_228417137.1">
    <property type="nucleotide sequence ID" value="NZ_CP081135.1"/>
</dbReference>
<keyword evidence="2" id="KW-1185">Reference proteome</keyword>
<protein>
    <submittedName>
        <fullName evidence="1">Uncharacterized protein</fullName>
    </submittedName>
</protein>
<dbReference type="Proteomes" id="UP001198983">
    <property type="component" value="Chromosome"/>
</dbReference>
<evidence type="ECO:0000313" key="1">
    <source>
        <dbReference type="EMBL" id="UEL49263.1"/>
    </source>
</evidence>
<proteinExistence type="predicted"/>
<accession>A0AAX2ZIW8</accession>
<dbReference type="KEGG" id="tem:JW646_07415"/>
<organism evidence="1 2">
    <name type="scientific">Terrisporobacter hibernicus</name>
    <dbReference type="NCBI Taxonomy" id="2813371"/>
    <lineage>
        <taxon>Bacteria</taxon>
        <taxon>Bacillati</taxon>
        <taxon>Bacillota</taxon>
        <taxon>Clostridia</taxon>
        <taxon>Peptostreptococcales</taxon>
        <taxon>Peptostreptococcaceae</taxon>
        <taxon>Terrisporobacter</taxon>
    </lineage>
</organism>
<sequence>MDKNNKCKLNDISNYLVEKLKAKEMTVEEFLSMNSNISAEELNNNSKIFKINDCNLIKSLLSENEKSELEITMDHLNKDLDHIDKSSYEYRISTGNLVVIILESEDGEYLSGFIMDGNGELLFNSLLELIGNDFEKSNNTLEYMIEELRRFKPYGTI</sequence>
<evidence type="ECO:0000313" key="2">
    <source>
        <dbReference type="Proteomes" id="UP001198983"/>
    </source>
</evidence>
<name>A0AAX2ZIW8_9FIRM</name>